<evidence type="ECO:0000259" key="10">
    <source>
        <dbReference type="PROSITE" id="PS50011"/>
    </source>
</evidence>
<dbReference type="InterPro" id="IPR015943">
    <property type="entry name" value="WD40/YVTN_repeat-like_dom_sf"/>
</dbReference>
<evidence type="ECO:0000256" key="9">
    <source>
        <dbReference type="SAM" id="MobiDB-lite"/>
    </source>
</evidence>
<feature type="repeat" description="WD" evidence="7">
    <location>
        <begin position="397"/>
        <end position="428"/>
    </location>
</feature>
<dbReference type="OrthoDB" id="9762169at2"/>
<dbReference type="PROSITE" id="PS00108">
    <property type="entry name" value="PROTEIN_KINASE_ST"/>
    <property type="match status" value="1"/>
</dbReference>
<evidence type="ECO:0000256" key="6">
    <source>
        <dbReference type="ARBA" id="ARBA00022840"/>
    </source>
</evidence>
<reference evidence="12" key="1">
    <citation type="submission" date="2016-10" db="EMBL/GenBank/DDBJ databases">
        <authorList>
            <person name="Varghese N."/>
            <person name="Submissions S."/>
        </authorList>
    </citation>
    <scope>NUCLEOTIDE SEQUENCE [LARGE SCALE GENOMIC DNA]</scope>
    <source>
        <strain evidence="12">CGMCC 4.3530</strain>
    </source>
</reference>
<dbReference type="SUPFAM" id="SSF56112">
    <property type="entry name" value="Protein kinase-like (PK-like)"/>
    <property type="match status" value="1"/>
</dbReference>
<dbReference type="Gene3D" id="3.30.200.20">
    <property type="entry name" value="Phosphorylase Kinase, domain 1"/>
    <property type="match status" value="1"/>
</dbReference>
<evidence type="ECO:0000256" key="2">
    <source>
        <dbReference type="ARBA" id="ARBA00022679"/>
    </source>
</evidence>
<evidence type="ECO:0000256" key="7">
    <source>
        <dbReference type="PROSITE-ProRule" id="PRU00221"/>
    </source>
</evidence>
<dbReference type="InterPro" id="IPR036322">
    <property type="entry name" value="WD40_repeat_dom_sf"/>
</dbReference>
<keyword evidence="4 8" id="KW-0547">Nucleotide-binding</keyword>
<keyword evidence="1 7" id="KW-0853">WD repeat</keyword>
<evidence type="ECO:0000256" key="5">
    <source>
        <dbReference type="ARBA" id="ARBA00022777"/>
    </source>
</evidence>
<proteinExistence type="predicted"/>
<dbReference type="PROSITE" id="PS50011">
    <property type="entry name" value="PROTEIN_KINASE_DOM"/>
    <property type="match status" value="1"/>
</dbReference>
<organism evidence="11 12">
    <name type="scientific">Saccharopolyspora shandongensis</name>
    <dbReference type="NCBI Taxonomy" id="418495"/>
    <lineage>
        <taxon>Bacteria</taxon>
        <taxon>Bacillati</taxon>
        <taxon>Actinomycetota</taxon>
        <taxon>Actinomycetes</taxon>
        <taxon>Pseudonocardiales</taxon>
        <taxon>Pseudonocardiaceae</taxon>
        <taxon>Saccharopolyspora</taxon>
    </lineage>
</organism>
<protein>
    <submittedName>
        <fullName evidence="11">Serine/threonine protein kinase</fullName>
    </submittedName>
</protein>
<keyword evidence="5 11" id="KW-0418">Kinase</keyword>
<feature type="domain" description="Protein kinase" evidence="10">
    <location>
        <begin position="15"/>
        <end position="277"/>
    </location>
</feature>
<dbReference type="Proteomes" id="UP000199529">
    <property type="component" value="Unassembled WGS sequence"/>
</dbReference>
<dbReference type="GO" id="GO:0005524">
    <property type="term" value="F:ATP binding"/>
    <property type="evidence" value="ECO:0007669"/>
    <property type="project" value="UniProtKB-UniRule"/>
</dbReference>
<sequence>MRPLGPSGPREVGQYRVLAELGRGGMGRVLLGSGPDGRLVALKLVHDQFAEDDGFRARFRREVEASRAVSGAYTAAVIDADPDAPTPWLASVFVPGPSLHETAAAIGALPEESVLRLAAGLTTALVQIHRAGLVHRDLKPSNVLLAEDGPRVIDFGIVRAVNGDRTGDLTRAGWLVGSPEYMSPEQAKGESVTSASDVFSLGSVVVAACTGASPFADTATLQTLNNVVLVDPDLSGIPGAVRRIAEPCLAKDPAERPTPAELLESIGQIAPAARPWPAGVHRLIAQRNADIARLLDASQVPTAITGTPTVVSTRVDTGPVDATREATAEETPPTRTEPTADGGARRHLLGLGVAAVALALVGVLIWALQPPPQVSSSPPPQVPQVGSMAAVVPARRLLFSPDGRTMATVHQDSTVQLWNVAEQRQVGQIIGPLDGLNDLVFGPDGRTLLAAIYDGSNGSVRQWDVASGAQVDQHPIAGIGELAERSEWLVFSPDARYLAVSYDEDVSEADDVEENVVRVWDVAGGQQIGDLNVRDEEYGGPGITFGPDGRTVAISVQWTDKSGSENDVSAVILWDLASRRQIGDPISLPRAESLSTTAFGPDGRVLMTVGKATATTSDDETASASTKTNWLRLWDLSSRNQIRQPSTIPDGSWQVPNRDGSVLAIKDNDTVRLWNVAAAEQIGPAIERVNNMVFSPDGRTLATAGEDGVVRLWSVPAG</sequence>
<dbReference type="PROSITE" id="PS00107">
    <property type="entry name" value="PROTEIN_KINASE_ATP"/>
    <property type="match status" value="1"/>
</dbReference>
<dbReference type="InterPro" id="IPR001680">
    <property type="entry name" value="WD40_rpt"/>
</dbReference>
<dbReference type="PROSITE" id="PS00678">
    <property type="entry name" value="WD_REPEATS_1"/>
    <property type="match status" value="1"/>
</dbReference>
<gene>
    <name evidence="11" type="ORF">SAMN05216215_100389</name>
</gene>
<dbReference type="EMBL" id="FNOK01000003">
    <property type="protein sequence ID" value="SDW42849.1"/>
    <property type="molecule type" value="Genomic_DNA"/>
</dbReference>
<dbReference type="Pfam" id="PF00400">
    <property type="entry name" value="WD40"/>
    <property type="match status" value="3"/>
</dbReference>
<dbReference type="InterPro" id="IPR008271">
    <property type="entry name" value="Ser/Thr_kinase_AS"/>
</dbReference>
<dbReference type="RefSeq" id="WP_093261710.1">
    <property type="nucleotide sequence ID" value="NZ_FNOK01000003.1"/>
</dbReference>
<evidence type="ECO:0000256" key="4">
    <source>
        <dbReference type="ARBA" id="ARBA00022741"/>
    </source>
</evidence>
<dbReference type="PANTHER" id="PTHR43289:SF34">
    <property type="entry name" value="SERINE_THREONINE-PROTEIN KINASE YBDM-RELATED"/>
    <property type="match status" value="1"/>
</dbReference>
<evidence type="ECO:0000256" key="8">
    <source>
        <dbReference type="PROSITE-ProRule" id="PRU10141"/>
    </source>
</evidence>
<dbReference type="CDD" id="cd14014">
    <property type="entry name" value="STKc_PknB_like"/>
    <property type="match status" value="1"/>
</dbReference>
<feature type="repeat" description="WD" evidence="7">
    <location>
        <begin position="689"/>
        <end position="718"/>
    </location>
</feature>
<evidence type="ECO:0000313" key="12">
    <source>
        <dbReference type="Proteomes" id="UP000199529"/>
    </source>
</evidence>
<dbReference type="Gene3D" id="2.130.10.10">
    <property type="entry name" value="YVTN repeat-like/Quinoprotein amine dehydrogenase"/>
    <property type="match status" value="3"/>
</dbReference>
<dbReference type="PROSITE" id="PS50082">
    <property type="entry name" value="WD_REPEATS_2"/>
    <property type="match status" value="2"/>
</dbReference>
<keyword evidence="6 8" id="KW-0067">ATP-binding</keyword>
<dbReference type="GO" id="GO:0004674">
    <property type="term" value="F:protein serine/threonine kinase activity"/>
    <property type="evidence" value="ECO:0007669"/>
    <property type="project" value="UniProtKB-KW"/>
</dbReference>
<keyword evidence="11" id="KW-0723">Serine/threonine-protein kinase</keyword>
<dbReference type="SMART" id="SM00320">
    <property type="entry name" value="WD40"/>
    <property type="match status" value="3"/>
</dbReference>
<dbReference type="Gene3D" id="1.10.510.10">
    <property type="entry name" value="Transferase(Phosphotransferase) domain 1"/>
    <property type="match status" value="1"/>
</dbReference>
<dbReference type="InterPro" id="IPR011009">
    <property type="entry name" value="Kinase-like_dom_sf"/>
</dbReference>
<feature type="compositionally biased region" description="Low complexity" evidence="9">
    <location>
        <begin position="329"/>
        <end position="340"/>
    </location>
</feature>
<feature type="region of interest" description="Disordered" evidence="9">
    <location>
        <begin position="310"/>
        <end position="343"/>
    </location>
</feature>
<evidence type="ECO:0000256" key="1">
    <source>
        <dbReference type="ARBA" id="ARBA00022574"/>
    </source>
</evidence>
<dbReference type="AlphaFoldDB" id="A0A1H2THY0"/>
<evidence type="ECO:0000313" key="11">
    <source>
        <dbReference type="EMBL" id="SDW42849.1"/>
    </source>
</evidence>
<dbReference type="SUPFAM" id="SSF50978">
    <property type="entry name" value="WD40 repeat-like"/>
    <property type="match status" value="1"/>
</dbReference>
<keyword evidence="2" id="KW-0808">Transferase</keyword>
<dbReference type="SMART" id="SM00220">
    <property type="entry name" value="S_TKc"/>
    <property type="match status" value="1"/>
</dbReference>
<name>A0A1H2THY0_9PSEU</name>
<evidence type="ECO:0000256" key="3">
    <source>
        <dbReference type="ARBA" id="ARBA00022737"/>
    </source>
</evidence>
<keyword evidence="3" id="KW-0677">Repeat</keyword>
<feature type="binding site" evidence="8">
    <location>
        <position position="43"/>
    </location>
    <ligand>
        <name>ATP</name>
        <dbReference type="ChEBI" id="CHEBI:30616"/>
    </ligand>
</feature>
<dbReference type="InterPro" id="IPR019775">
    <property type="entry name" value="WD40_repeat_CS"/>
</dbReference>
<dbReference type="PROSITE" id="PS50294">
    <property type="entry name" value="WD_REPEATS_REGION"/>
    <property type="match status" value="1"/>
</dbReference>
<keyword evidence="12" id="KW-1185">Reference proteome</keyword>
<dbReference type="Pfam" id="PF00069">
    <property type="entry name" value="Pkinase"/>
    <property type="match status" value="1"/>
</dbReference>
<accession>A0A1H2THY0</accession>
<dbReference type="InterPro" id="IPR017441">
    <property type="entry name" value="Protein_kinase_ATP_BS"/>
</dbReference>
<dbReference type="PANTHER" id="PTHR43289">
    <property type="entry name" value="MITOGEN-ACTIVATED PROTEIN KINASE KINASE KINASE 20-RELATED"/>
    <property type="match status" value="1"/>
</dbReference>
<dbReference type="InterPro" id="IPR000719">
    <property type="entry name" value="Prot_kinase_dom"/>
</dbReference>
<dbReference type="STRING" id="418495.SAMN05216215_100389"/>